<organism evidence="1 2">
    <name type="scientific">Solanum tuberosum</name>
    <name type="common">Potato</name>
    <dbReference type="NCBI Taxonomy" id="4113"/>
    <lineage>
        <taxon>Eukaryota</taxon>
        <taxon>Viridiplantae</taxon>
        <taxon>Streptophyta</taxon>
        <taxon>Embryophyta</taxon>
        <taxon>Tracheophyta</taxon>
        <taxon>Spermatophyta</taxon>
        <taxon>Magnoliopsida</taxon>
        <taxon>eudicotyledons</taxon>
        <taxon>Gunneridae</taxon>
        <taxon>Pentapetalae</taxon>
        <taxon>asterids</taxon>
        <taxon>lamiids</taxon>
        <taxon>Solanales</taxon>
        <taxon>Solanaceae</taxon>
        <taxon>Solanoideae</taxon>
        <taxon>Solaneae</taxon>
        <taxon>Solanum</taxon>
    </lineage>
</organism>
<dbReference type="AlphaFoldDB" id="M1A6U7"/>
<dbReference type="PaxDb" id="4113-PGSC0003DMT400015932"/>
<name>M1A6U7_SOLTU</name>
<reference evidence="2" key="1">
    <citation type="journal article" date="2011" name="Nature">
        <title>Genome sequence and analysis of the tuber crop potato.</title>
        <authorList>
            <consortium name="The Potato Genome Sequencing Consortium"/>
        </authorList>
    </citation>
    <scope>NUCLEOTIDE SEQUENCE [LARGE SCALE GENOMIC DNA]</scope>
    <source>
        <strain evidence="2">cv. DM1-3 516 R44</strain>
    </source>
</reference>
<dbReference type="Gramene" id="PGSC0003DMT400015932">
    <property type="protein sequence ID" value="PGSC0003DMT400015932"/>
    <property type="gene ID" value="PGSC0003DMG400006232"/>
</dbReference>
<evidence type="ECO:0000313" key="2">
    <source>
        <dbReference type="Proteomes" id="UP000011115"/>
    </source>
</evidence>
<dbReference type="Proteomes" id="UP000011115">
    <property type="component" value="Unassembled WGS sequence"/>
</dbReference>
<keyword evidence="2" id="KW-1185">Reference proteome</keyword>
<accession>M1A6U7</accession>
<sequence length="75" mass="8615">MIISLRIIQESELSNVKWVHARYEEIALIDGMGCDDNECISFAMISYIKNNDSRFQQKGKILNVVNWFSSDLGCI</sequence>
<dbReference type="EnsemblPlants" id="PGSC0003DMT400015932">
    <property type="protein sequence ID" value="PGSC0003DMT400015932"/>
    <property type="gene ID" value="PGSC0003DMG400006232"/>
</dbReference>
<proteinExistence type="predicted"/>
<dbReference type="InParanoid" id="M1A6U7"/>
<reference evidence="1" key="2">
    <citation type="submission" date="2015-06" db="UniProtKB">
        <authorList>
            <consortium name="EnsemblPlants"/>
        </authorList>
    </citation>
    <scope>IDENTIFICATION</scope>
    <source>
        <strain evidence="1">DM1-3 516 R44</strain>
    </source>
</reference>
<dbReference type="HOGENOM" id="CLU_2675865_0_0_1"/>
<protein>
    <submittedName>
        <fullName evidence="1">Integrase</fullName>
    </submittedName>
</protein>
<evidence type="ECO:0000313" key="1">
    <source>
        <dbReference type="EnsemblPlants" id="PGSC0003DMT400015932"/>
    </source>
</evidence>